<evidence type="ECO:0000256" key="7">
    <source>
        <dbReference type="SAM" id="SignalP"/>
    </source>
</evidence>
<dbReference type="PANTHER" id="PTHR24264:SF65">
    <property type="entry name" value="SRCR DOMAIN-CONTAINING PROTEIN"/>
    <property type="match status" value="1"/>
</dbReference>
<feature type="chain" id="PRO_5040409362" description="Peptidase S1 domain-containing protein" evidence="7">
    <location>
        <begin position="29"/>
        <end position="254"/>
    </location>
</feature>
<keyword evidence="7" id="KW-0732">Signal</keyword>
<evidence type="ECO:0000259" key="8">
    <source>
        <dbReference type="PROSITE" id="PS50240"/>
    </source>
</evidence>
<dbReference type="SMART" id="SM00020">
    <property type="entry name" value="Tryp_SPc"/>
    <property type="match status" value="1"/>
</dbReference>
<evidence type="ECO:0000313" key="9">
    <source>
        <dbReference type="EMBL" id="CAG9763637.1"/>
    </source>
</evidence>
<dbReference type="Pfam" id="PF00089">
    <property type="entry name" value="Trypsin"/>
    <property type="match status" value="1"/>
</dbReference>
<dbReference type="OrthoDB" id="5565075at2759"/>
<dbReference type="PANTHER" id="PTHR24264">
    <property type="entry name" value="TRYPSIN-RELATED"/>
    <property type="match status" value="1"/>
</dbReference>
<dbReference type="InterPro" id="IPR009003">
    <property type="entry name" value="Peptidase_S1_PA"/>
</dbReference>
<dbReference type="Proteomes" id="UP001152799">
    <property type="component" value="Chromosome 14"/>
</dbReference>
<sequence length="254" mass="27977">MSTKLLHLACFMLFWPFVVNVSLKIVNGVVVEPHSLPYMVALESTINERTIRCSGSLIETNKVLTAAYCVYGAKSVSITLGAHNLDEKEETQLKLTSTNFTIHEDYEDDTHLNNIAVIHLEKEVTLTDSINTISTPTLEDLLVSYNDDTGLVSGWGRYNDTIPDYSDVLRKIEVTIIPYLACTISYLGQIKSSQMCTSGMQDGQNICLGDTGSPLVVNGTQVGIASYGSDFGCSVGMPGVYTRLTSYFFWLTRV</sequence>
<dbReference type="Gene3D" id="2.40.10.10">
    <property type="entry name" value="Trypsin-like serine proteases"/>
    <property type="match status" value="2"/>
</dbReference>
<comment type="subcellular location">
    <subcellularLocation>
        <location evidence="1">Secreted</location>
    </subcellularLocation>
</comment>
<dbReference type="AlphaFoldDB" id="A0A9N9QMD5"/>
<dbReference type="PRINTS" id="PR00722">
    <property type="entry name" value="CHYMOTRYPSIN"/>
</dbReference>
<dbReference type="PROSITE" id="PS50240">
    <property type="entry name" value="TRYPSIN_DOM"/>
    <property type="match status" value="1"/>
</dbReference>
<dbReference type="SUPFAM" id="SSF50494">
    <property type="entry name" value="Trypsin-like serine proteases"/>
    <property type="match status" value="1"/>
</dbReference>
<keyword evidence="10" id="KW-1185">Reference proteome</keyword>
<evidence type="ECO:0000256" key="4">
    <source>
        <dbReference type="ARBA" id="ARBA00022801"/>
    </source>
</evidence>
<organism evidence="9 10">
    <name type="scientific">Ceutorhynchus assimilis</name>
    <name type="common">cabbage seed weevil</name>
    <dbReference type="NCBI Taxonomy" id="467358"/>
    <lineage>
        <taxon>Eukaryota</taxon>
        <taxon>Metazoa</taxon>
        <taxon>Ecdysozoa</taxon>
        <taxon>Arthropoda</taxon>
        <taxon>Hexapoda</taxon>
        <taxon>Insecta</taxon>
        <taxon>Pterygota</taxon>
        <taxon>Neoptera</taxon>
        <taxon>Endopterygota</taxon>
        <taxon>Coleoptera</taxon>
        <taxon>Polyphaga</taxon>
        <taxon>Cucujiformia</taxon>
        <taxon>Curculionidae</taxon>
        <taxon>Ceutorhynchinae</taxon>
        <taxon>Ceutorhynchus</taxon>
    </lineage>
</organism>
<evidence type="ECO:0000256" key="2">
    <source>
        <dbReference type="ARBA" id="ARBA00022525"/>
    </source>
</evidence>
<evidence type="ECO:0000313" key="10">
    <source>
        <dbReference type="Proteomes" id="UP001152799"/>
    </source>
</evidence>
<keyword evidence="3" id="KW-0645">Protease</keyword>
<keyword evidence="5" id="KW-0720">Serine protease</keyword>
<dbReference type="InterPro" id="IPR043504">
    <property type="entry name" value="Peptidase_S1_PA_chymotrypsin"/>
</dbReference>
<feature type="domain" description="Peptidase S1" evidence="8">
    <location>
        <begin position="25"/>
        <end position="254"/>
    </location>
</feature>
<dbReference type="GO" id="GO:0006508">
    <property type="term" value="P:proteolysis"/>
    <property type="evidence" value="ECO:0007669"/>
    <property type="project" value="UniProtKB-KW"/>
</dbReference>
<evidence type="ECO:0000256" key="5">
    <source>
        <dbReference type="ARBA" id="ARBA00022825"/>
    </source>
</evidence>
<feature type="signal peptide" evidence="7">
    <location>
        <begin position="1"/>
        <end position="28"/>
    </location>
</feature>
<dbReference type="InterPro" id="IPR001254">
    <property type="entry name" value="Trypsin_dom"/>
</dbReference>
<dbReference type="EMBL" id="OU892290">
    <property type="protein sequence ID" value="CAG9763637.1"/>
    <property type="molecule type" value="Genomic_DNA"/>
</dbReference>
<evidence type="ECO:0000256" key="1">
    <source>
        <dbReference type="ARBA" id="ARBA00004613"/>
    </source>
</evidence>
<dbReference type="FunFam" id="2.40.10.10:FF:000005">
    <property type="entry name" value="Serine protease 37"/>
    <property type="match status" value="1"/>
</dbReference>
<proteinExistence type="predicted"/>
<dbReference type="CDD" id="cd00190">
    <property type="entry name" value="Tryp_SPc"/>
    <property type="match status" value="1"/>
</dbReference>
<keyword evidence="2" id="KW-0964">Secreted</keyword>
<protein>
    <recommendedName>
        <fullName evidence="8">Peptidase S1 domain-containing protein</fullName>
    </recommendedName>
</protein>
<dbReference type="GO" id="GO:0004252">
    <property type="term" value="F:serine-type endopeptidase activity"/>
    <property type="evidence" value="ECO:0007669"/>
    <property type="project" value="InterPro"/>
</dbReference>
<dbReference type="GO" id="GO:0005615">
    <property type="term" value="C:extracellular space"/>
    <property type="evidence" value="ECO:0007669"/>
    <property type="project" value="TreeGrafter"/>
</dbReference>
<dbReference type="InterPro" id="IPR001314">
    <property type="entry name" value="Peptidase_S1A"/>
</dbReference>
<dbReference type="InterPro" id="IPR050127">
    <property type="entry name" value="Serine_Proteases_S1"/>
</dbReference>
<keyword evidence="6" id="KW-1015">Disulfide bond</keyword>
<gene>
    <name evidence="9" type="ORF">CEUTPL_LOCUS4295</name>
</gene>
<accession>A0A9N9QMD5</accession>
<evidence type="ECO:0000256" key="6">
    <source>
        <dbReference type="ARBA" id="ARBA00023157"/>
    </source>
</evidence>
<evidence type="ECO:0000256" key="3">
    <source>
        <dbReference type="ARBA" id="ARBA00022670"/>
    </source>
</evidence>
<reference evidence="9" key="1">
    <citation type="submission" date="2022-01" db="EMBL/GenBank/DDBJ databases">
        <authorList>
            <person name="King R."/>
        </authorList>
    </citation>
    <scope>NUCLEOTIDE SEQUENCE</scope>
</reference>
<name>A0A9N9QMD5_9CUCU</name>
<keyword evidence="4" id="KW-0378">Hydrolase</keyword>